<evidence type="ECO:0000256" key="2">
    <source>
        <dbReference type="SAM" id="Phobius"/>
    </source>
</evidence>
<dbReference type="Proteomes" id="UP001524501">
    <property type="component" value="Unassembled WGS sequence"/>
</dbReference>
<dbReference type="RefSeq" id="WP_255965980.1">
    <property type="nucleotide sequence ID" value="NZ_JANFQF010000003.1"/>
</dbReference>
<keyword evidence="4" id="KW-1185">Reference proteome</keyword>
<organism evidence="3 4">
    <name type="scientific">Rhodococcus tibetensis</name>
    <dbReference type="NCBI Taxonomy" id="2965064"/>
    <lineage>
        <taxon>Bacteria</taxon>
        <taxon>Bacillati</taxon>
        <taxon>Actinomycetota</taxon>
        <taxon>Actinomycetes</taxon>
        <taxon>Mycobacteriales</taxon>
        <taxon>Nocardiaceae</taxon>
        <taxon>Rhodococcus</taxon>
    </lineage>
</organism>
<keyword evidence="2" id="KW-1133">Transmembrane helix</keyword>
<feature type="transmembrane region" description="Helical" evidence="2">
    <location>
        <begin position="6"/>
        <end position="24"/>
    </location>
</feature>
<gene>
    <name evidence="3" type="ORF">NOF53_04735</name>
</gene>
<reference evidence="3 4" key="1">
    <citation type="submission" date="2022-07" db="EMBL/GenBank/DDBJ databases">
        <title>Degradation activity of malathion, p-nitrophenol and potential low-temperature adaptation strategy of Rhodococcus sp. FXJ9.536.</title>
        <authorList>
            <person name="Huang J."/>
            <person name="Huang Y."/>
        </authorList>
    </citation>
    <scope>NUCLEOTIDE SEQUENCE [LARGE SCALE GENOMIC DNA]</scope>
    <source>
        <strain evidence="3 4">FXJ9.536</strain>
    </source>
</reference>
<dbReference type="Pfam" id="PF11196">
    <property type="entry name" value="DUF2834"/>
    <property type="match status" value="1"/>
</dbReference>
<comment type="caution">
    <text evidence="3">The sequence shown here is derived from an EMBL/GenBank/DDBJ whole genome shotgun (WGS) entry which is preliminary data.</text>
</comment>
<evidence type="ECO:0000313" key="4">
    <source>
        <dbReference type="Proteomes" id="UP001524501"/>
    </source>
</evidence>
<evidence type="ECO:0000313" key="3">
    <source>
        <dbReference type="EMBL" id="MCQ4118483.1"/>
    </source>
</evidence>
<keyword evidence="2" id="KW-0812">Transmembrane</keyword>
<feature type="transmembrane region" description="Helical" evidence="2">
    <location>
        <begin position="73"/>
        <end position="96"/>
    </location>
</feature>
<keyword evidence="2" id="KW-0472">Membrane</keyword>
<protein>
    <submittedName>
        <fullName evidence="3">DUF2834 domain-containing protein</fullName>
    </submittedName>
</protein>
<proteinExistence type="predicted"/>
<dbReference type="EMBL" id="JANFQF010000003">
    <property type="protein sequence ID" value="MCQ4118483.1"/>
    <property type="molecule type" value="Genomic_DNA"/>
</dbReference>
<sequence>MRAFYLLATIVGSVVPWLFFAAYFRSEGADPIDLPAALFPNGAAGGFTADVLISIVVFLVWSFVDARRHAIGLWWLVVPSSVLIGLSSSLPLYLLLRETEMVGRRRHSAGGADRGVGRPVPPRTFDGDGPHL</sequence>
<feature type="transmembrane region" description="Helical" evidence="2">
    <location>
        <begin position="36"/>
        <end position="61"/>
    </location>
</feature>
<feature type="region of interest" description="Disordered" evidence="1">
    <location>
        <begin position="106"/>
        <end position="132"/>
    </location>
</feature>
<accession>A0ABT1Q9W2</accession>
<dbReference type="InterPro" id="IPR021362">
    <property type="entry name" value="DUF2834"/>
</dbReference>
<evidence type="ECO:0000256" key="1">
    <source>
        <dbReference type="SAM" id="MobiDB-lite"/>
    </source>
</evidence>
<name>A0ABT1Q9W2_9NOCA</name>